<evidence type="ECO:0000256" key="1">
    <source>
        <dbReference type="ARBA" id="ARBA00004651"/>
    </source>
</evidence>
<comment type="subcellular location">
    <subcellularLocation>
        <location evidence="1 7">Cell membrane</location>
        <topology evidence="1 7">Multi-pass membrane protein</topology>
    </subcellularLocation>
</comment>
<dbReference type="Pfam" id="PF12911">
    <property type="entry name" value="OppC_N"/>
    <property type="match status" value="1"/>
</dbReference>
<keyword evidence="5 7" id="KW-1133">Transmembrane helix</keyword>
<dbReference type="PANTHER" id="PTHR43386">
    <property type="entry name" value="OLIGOPEPTIDE TRANSPORT SYSTEM PERMEASE PROTEIN APPC"/>
    <property type="match status" value="1"/>
</dbReference>
<keyword evidence="4 7" id="KW-0812">Transmembrane</keyword>
<dbReference type="PROSITE" id="PS50928">
    <property type="entry name" value="ABC_TM1"/>
    <property type="match status" value="1"/>
</dbReference>
<name>A0A2S6HWT6_9FIRM</name>
<evidence type="ECO:0000256" key="5">
    <source>
        <dbReference type="ARBA" id="ARBA00022989"/>
    </source>
</evidence>
<evidence type="ECO:0000256" key="7">
    <source>
        <dbReference type="RuleBase" id="RU363032"/>
    </source>
</evidence>
<dbReference type="Proteomes" id="UP000237749">
    <property type="component" value="Unassembled WGS sequence"/>
</dbReference>
<comment type="caution">
    <text evidence="9">The sequence shown here is derived from an EMBL/GenBank/DDBJ whole genome shotgun (WGS) entry which is preliminary data.</text>
</comment>
<keyword evidence="10" id="KW-1185">Reference proteome</keyword>
<reference evidence="9 10" key="1">
    <citation type="submission" date="2018-02" db="EMBL/GenBank/DDBJ databases">
        <title>Genomic Encyclopedia of Archaeal and Bacterial Type Strains, Phase II (KMG-II): from individual species to whole genera.</title>
        <authorList>
            <person name="Goeker M."/>
        </authorList>
    </citation>
    <scope>NUCLEOTIDE SEQUENCE [LARGE SCALE GENOMIC DNA]</scope>
    <source>
        <strain evidence="9 10">DSM 3808</strain>
    </source>
</reference>
<feature type="transmembrane region" description="Helical" evidence="7">
    <location>
        <begin position="140"/>
        <end position="169"/>
    </location>
</feature>
<evidence type="ECO:0000256" key="4">
    <source>
        <dbReference type="ARBA" id="ARBA00022692"/>
    </source>
</evidence>
<dbReference type="GO" id="GO:0005886">
    <property type="term" value="C:plasma membrane"/>
    <property type="evidence" value="ECO:0007669"/>
    <property type="project" value="UniProtKB-SubCell"/>
</dbReference>
<feature type="transmembrane region" description="Helical" evidence="7">
    <location>
        <begin position="98"/>
        <end position="120"/>
    </location>
</feature>
<organism evidence="9 10">
    <name type="scientific">Lacrimispora xylanisolvens</name>
    <dbReference type="NCBI Taxonomy" id="384636"/>
    <lineage>
        <taxon>Bacteria</taxon>
        <taxon>Bacillati</taxon>
        <taxon>Bacillota</taxon>
        <taxon>Clostridia</taxon>
        <taxon>Lachnospirales</taxon>
        <taxon>Lachnospiraceae</taxon>
        <taxon>Lacrimispora</taxon>
    </lineage>
</organism>
<dbReference type="CDD" id="cd06261">
    <property type="entry name" value="TM_PBP2"/>
    <property type="match status" value="1"/>
</dbReference>
<proteinExistence type="inferred from homology"/>
<protein>
    <submittedName>
        <fullName evidence="9">Peptide/nickel transport system permease protein</fullName>
    </submittedName>
</protein>
<feature type="transmembrane region" description="Helical" evidence="7">
    <location>
        <begin position="262"/>
        <end position="285"/>
    </location>
</feature>
<keyword evidence="6 7" id="KW-0472">Membrane</keyword>
<dbReference type="InterPro" id="IPR000515">
    <property type="entry name" value="MetI-like"/>
</dbReference>
<evidence type="ECO:0000259" key="8">
    <source>
        <dbReference type="PROSITE" id="PS50928"/>
    </source>
</evidence>
<evidence type="ECO:0000313" key="9">
    <source>
        <dbReference type="EMBL" id="PPK82437.1"/>
    </source>
</evidence>
<sequence>MAKVLLLDQQSQEEILRKERKANNAWNKLKRNKTAVLGLAAVCFMIAIAVFAPFITDGKPNEIHPIDAYLTFFEKGHIFGTDEFGRDLFTRICYGARVSLLVAAGATIVGGIAGVLLGLLSGYMGGIVDAVVMRIMDGVLAFPFILLSIVLMTVLGSGMINVILAIGIAEIPRFARVVRGQVLVVKREEYCNAGRVIGISHLRMLFRHILPNTISEVIVYATLNIASAIISESALSFLGLGIDLPTASWGSILRAGRNSLNTAPHIAAVSGVFILITVIGFNLLGDGIRDVLDPKMKK</sequence>
<gene>
    <name evidence="9" type="ORF">BXY41_102125</name>
</gene>
<feature type="domain" description="ABC transmembrane type-1" evidence="8">
    <location>
        <begin position="96"/>
        <end position="285"/>
    </location>
</feature>
<dbReference type="EMBL" id="PTJA01000002">
    <property type="protein sequence ID" value="PPK82437.1"/>
    <property type="molecule type" value="Genomic_DNA"/>
</dbReference>
<dbReference type="InterPro" id="IPR025966">
    <property type="entry name" value="OppC_N"/>
</dbReference>
<comment type="similarity">
    <text evidence="7">Belongs to the binding-protein-dependent transport system permease family.</text>
</comment>
<dbReference type="Gene3D" id="1.10.3720.10">
    <property type="entry name" value="MetI-like"/>
    <property type="match status" value="1"/>
</dbReference>
<dbReference type="PANTHER" id="PTHR43386:SF1">
    <property type="entry name" value="D,D-DIPEPTIDE TRANSPORT SYSTEM PERMEASE PROTEIN DDPC-RELATED"/>
    <property type="match status" value="1"/>
</dbReference>
<keyword evidence="3" id="KW-1003">Cell membrane</keyword>
<evidence type="ECO:0000256" key="3">
    <source>
        <dbReference type="ARBA" id="ARBA00022475"/>
    </source>
</evidence>
<dbReference type="OrthoDB" id="9783218at2"/>
<evidence type="ECO:0000256" key="6">
    <source>
        <dbReference type="ARBA" id="ARBA00023136"/>
    </source>
</evidence>
<dbReference type="Pfam" id="PF00528">
    <property type="entry name" value="BPD_transp_1"/>
    <property type="match status" value="1"/>
</dbReference>
<feature type="transmembrane region" description="Helical" evidence="7">
    <location>
        <begin position="35"/>
        <end position="55"/>
    </location>
</feature>
<accession>A0A2S6HWT6</accession>
<dbReference type="AlphaFoldDB" id="A0A2S6HWT6"/>
<dbReference type="InterPro" id="IPR035906">
    <property type="entry name" value="MetI-like_sf"/>
</dbReference>
<dbReference type="InterPro" id="IPR050366">
    <property type="entry name" value="BP-dependent_transpt_permease"/>
</dbReference>
<dbReference type="SUPFAM" id="SSF161098">
    <property type="entry name" value="MetI-like"/>
    <property type="match status" value="1"/>
</dbReference>
<evidence type="ECO:0000256" key="2">
    <source>
        <dbReference type="ARBA" id="ARBA00022448"/>
    </source>
</evidence>
<dbReference type="RefSeq" id="WP_104434894.1">
    <property type="nucleotide sequence ID" value="NZ_PTJA01000002.1"/>
</dbReference>
<evidence type="ECO:0000313" key="10">
    <source>
        <dbReference type="Proteomes" id="UP000237749"/>
    </source>
</evidence>
<dbReference type="GO" id="GO:0055085">
    <property type="term" value="P:transmembrane transport"/>
    <property type="evidence" value="ECO:0007669"/>
    <property type="project" value="InterPro"/>
</dbReference>
<keyword evidence="2 7" id="KW-0813">Transport</keyword>